<evidence type="ECO:0000313" key="3">
    <source>
        <dbReference type="Proteomes" id="UP000068250"/>
    </source>
</evidence>
<dbReference type="PATRIC" id="fig|431306.5.peg.378"/>
<name>A0A0U5F0C0_9PROT</name>
<dbReference type="AlphaFoldDB" id="A0A0U5F0C0"/>
<dbReference type="Pfam" id="PF12705">
    <property type="entry name" value="PDDEXK_1"/>
    <property type="match status" value="1"/>
</dbReference>
<proteinExistence type="predicted"/>
<dbReference type="STRING" id="431306.AGA_411"/>
<gene>
    <name evidence="2" type="ORF">AGA_411</name>
</gene>
<feature type="domain" description="PD-(D/E)XK endonuclease-like" evidence="1">
    <location>
        <begin position="2"/>
        <end position="208"/>
    </location>
</feature>
<sequence>MIVHDALERWVKTYGVSWPADAERKLADMFKACLAEQALRPALQAWWAPRLERIAGWVAQAEEKRRATHGVPQAILTEIAGAVVVPDAPGGPFRLVGRADRVELGAQGRVIVQDYKTGMLPSMRDVLSGWSPQLPLEAAMLLRGGFAAAPGVAEIGGLIYWRLTGGAEPGEEVAVASKDYPDLTDLAEHTWQSLLVRIAAYDNPAQPYLSHPHPGQEPRFADYARLARVPEWNTGRMETDA</sequence>
<dbReference type="InterPro" id="IPR038726">
    <property type="entry name" value="PDDEXK_AddAB-type"/>
</dbReference>
<reference evidence="3" key="1">
    <citation type="submission" date="2014-09" db="EMBL/GenBank/DDBJ databases">
        <authorList>
            <person name="Illeghems K.G."/>
        </authorList>
    </citation>
    <scope>NUCLEOTIDE SEQUENCE [LARGE SCALE GENOMIC DNA]</scope>
    <source>
        <strain evidence="3">LMG 23848T</strain>
    </source>
</reference>
<dbReference type="Proteomes" id="UP000068250">
    <property type="component" value="Chromosome I"/>
</dbReference>
<dbReference type="EMBL" id="LN609302">
    <property type="protein sequence ID" value="CEF53791.1"/>
    <property type="molecule type" value="Genomic_DNA"/>
</dbReference>
<protein>
    <recommendedName>
        <fullName evidence="1">PD-(D/E)XK endonuclease-like domain-containing protein</fullName>
    </recommendedName>
</protein>
<evidence type="ECO:0000313" key="2">
    <source>
        <dbReference type="EMBL" id="CEF53791.1"/>
    </source>
</evidence>
<accession>A0A0U5F0C0</accession>
<organism evidence="2 3">
    <name type="scientific">Acetobacter ghanensis</name>
    <dbReference type="NCBI Taxonomy" id="431306"/>
    <lineage>
        <taxon>Bacteria</taxon>
        <taxon>Pseudomonadati</taxon>
        <taxon>Pseudomonadota</taxon>
        <taxon>Alphaproteobacteria</taxon>
        <taxon>Acetobacterales</taxon>
        <taxon>Acetobacteraceae</taxon>
        <taxon>Acetobacter</taxon>
    </lineage>
</organism>
<evidence type="ECO:0000259" key="1">
    <source>
        <dbReference type="Pfam" id="PF12705"/>
    </source>
</evidence>